<dbReference type="GO" id="GO:0009636">
    <property type="term" value="P:response to toxic substance"/>
    <property type="evidence" value="ECO:0007669"/>
    <property type="project" value="UniProtKB-KW"/>
</dbReference>
<accession>A0A221T0R2</accession>
<dbReference type="GO" id="GO:0018580">
    <property type="term" value="F:nitronate monooxygenase activity"/>
    <property type="evidence" value="ECO:0007669"/>
    <property type="project" value="InterPro"/>
</dbReference>
<organism evidence="10 11">
    <name type="scientific">Deinococcus ficus</name>
    <dbReference type="NCBI Taxonomy" id="317577"/>
    <lineage>
        <taxon>Bacteria</taxon>
        <taxon>Thermotogati</taxon>
        <taxon>Deinococcota</taxon>
        <taxon>Deinococci</taxon>
        <taxon>Deinococcales</taxon>
        <taxon>Deinococcaceae</taxon>
        <taxon>Deinococcus</taxon>
    </lineage>
</organism>
<dbReference type="InterPro" id="IPR004136">
    <property type="entry name" value="NMO"/>
</dbReference>
<keyword evidence="11" id="KW-1185">Reference proteome</keyword>
<dbReference type="Gene3D" id="3.20.20.70">
    <property type="entry name" value="Aldolase class I"/>
    <property type="match status" value="1"/>
</dbReference>
<evidence type="ECO:0000256" key="5">
    <source>
        <dbReference type="ARBA" id="ARBA00022643"/>
    </source>
</evidence>
<dbReference type="CDD" id="cd04730">
    <property type="entry name" value="NPD_like"/>
    <property type="match status" value="1"/>
</dbReference>
<name>A0A221T0R2_9DEIO</name>
<dbReference type="InterPro" id="IPR013785">
    <property type="entry name" value="Aldolase_TIM"/>
</dbReference>
<evidence type="ECO:0000256" key="1">
    <source>
        <dbReference type="ARBA" id="ARBA00001917"/>
    </source>
</evidence>
<keyword evidence="7" id="KW-0503">Monooxygenase</keyword>
<dbReference type="STRING" id="317577.GCA_000419625_03199"/>
<gene>
    <name evidence="10" type="ORF">DFI_15000</name>
</gene>
<keyword evidence="10" id="KW-0614">Plasmid</keyword>
<dbReference type="EMBL" id="CP021082">
    <property type="protein sequence ID" value="ASN82487.1"/>
    <property type="molecule type" value="Genomic_DNA"/>
</dbReference>
<evidence type="ECO:0000256" key="7">
    <source>
        <dbReference type="ARBA" id="ARBA00023033"/>
    </source>
</evidence>
<evidence type="ECO:0000256" key="4">
    <source>
        <dbReference type="ARBA" id="ARBA00022630"/>
    </source>
</evidence>
<comment type="catalytic activity">
    <reaction evidence="9">
        <text>3 propionate 3-nitronate + 3 O2 + H2O = 3 3-oxopropanoate + 2 nitrate + nitrite + H2O2 + 3 H(+)</text>
        <dbReference type="Rhea" id="RHEA:57332"/>
        <dbReference type="ChEBI" id="CHEBI:15377"/>
        <dbReference type="ChEBI" id="CHEBI:15378"/>
        <dbReference type="ChEBI" id="CHEBI:15379"/>
        <dbReference type="ChEBI" id="CHEBI:16240"/>
        <dbReference type="ChEBI" id="CHEBI:16301"/>
        <dbReference type="ChEBI" id="CHEBI:17632"/>
        <dbReference type="ChEBI" id="CHEBI:33190"/>
        <dbReference type="ChEBI" id="CHEBI:136067"/>
    </reaction>
</comment>
<comment type="similarity">
    <text evidence="2">Belongs to the nitronate monooxygenase family. NMO class I subfamily.</text>
</comment>
<dbReference type="GO" id="GO:0051213">
    <property type="term" value="F:dioxygenase activity"/>
    <property type="evidence" value="ECO:0007669"/>
    <property type="project" value="UniProtKB-KW"/>
</dbReference>
<evidence type="ECO:0000256" key="3">
    <source>
        <dbReference type="ARBA" id="ARBA00022575"/>
    </source>
</evidence>
<dbReference type="SUPFAM" id="SSF51412">
    <property type="entry name" value="Inosine monophosphate dehydrogenase (IMPDH)"/>
    <property type="match status" value="1"/>
</dbReference>
<keyword evidence="3" id="KW-0216">Detoxification</keyword>
<evidence type="ECO:0000256" key="2">
    <source>
        <dbReference type="ARBA" id="ARBA00009881"/>
    </source>
</evidence>
<comment type="cofactor">
    <cofactor evidence="1">
        <name>FMN</name>
        <dbReference type="ChEBI" id="CHEBI:58210"/>
    </cofactor>
</comment>
<evidence type="ECO:0000256" key="9">
    <source>
        <dbReference type="ARBA" id="ARBA00049401"/>
    </source>
</evidence>
<keyword evidence="5" id="KW-0288">FMN</keyword>
<sequence length="333" mass="34650">MPDFLGLNLPVPVLLAPLGGGPGTPALAAAVSRSGGLGTVGSAYFTPEQLLAAAGDTRARTDRPFAMNLFVPALTPTFTPEEERAARAELHAWQAELNVEPVHLQAPYLEDFDAQFQAVLAARPAVLSFTFGQLGAAQLQALRARGIRTLGTATGLREALALEASGVDALILQGGGAGGHRGSWLDDERLGTTDLVRRVRPHVKLPLVAAGGLMTRQDVQAALSAGASLAALGTAFLLADEAGTHPTYRQALEGGGETGLTRAFTGRWARGLVNRAFHEIRHPLPTPAQHALTRPLRQAAAAAGRSELMSLWAGTGVNGARRGLAGSILAQLT</sequence>
<evidence type="ECO:0000256" key="8">
    <source>
        <dbReference type="ARBA" id="ARBA00031155"/>
    </source>
</evidence>
<dbReference type="Proteomes" id="UP000259030">
    <property type="component" value="Plasmid pDFI1"/>
</dbReference>
<dbReference type="PANTHER" id="PTHR42747:SF3">
    <property type="entry name" value="NITRONATE MONOOXYGENASE-RELATED"/>
    <property type="match status" value="1"/>
</dbReference>
<evidence type="ECO:0000256" key="6">
    <source>
        <dbReference type="ARBA" id="ARBA00023002"/>
    </source>
</evidence>
<dbReference type="RefSeq" id="WP_043778980.1">
    <property type="nucleotide sequence ID" value="NZ_CP021082.1"/>
</dbReference>
<dbReference type="PANTHER" id="PTHR42747">
    <property type="entry name" value="NITRONATE MONOOXYGENASE-RELATED"/>
    <property type="match status" value="1"/>
</dbReference>
<evidence type="ECO:0000313" key="11">
    <source>
        <dbReference type="Proteomes" id="UP000259030"/>
    </source>
</evidence>
<keyword evidence="6" id="KW-0560">Oxidoreductase</keyword>
<dbReference type="Pfam" id="PF03060">
    <property type="entry name" value="NMO"/>
    <property type="match status" value="1"/>
</dbReference>
<proteinExistence type="inferred from homology"/>
<protein>
    <recommendedName>
        <fullName evidence="8">Propionate 3-nitronate monooxygenase</fullName>
    </recommendedName>
</protein>
<keyword evidence="10" id="KW-0223">Dioxygenase</keyword>
<dbReference type="AlphaFoldDB" id="A0A221T0R2"/>
<evidence type="ECO:0000313" key="10">
    <source>
        <dbReference type="EMBL" id="ASN82487.1"/>
    </source>
</evidence>
<keyword evidence="4" id="KW-0285">Flavoprotein</keyword>
<geneLocation type="plasmid" evidence="11">
    <name>pdfi1</name>
</geneLocation>
<dbReference type="KEGG" id="dfc:DFI_15000"/>
<reference evidence="10 11" key="1">
    <citation type="submission" date="2017-05" db="EMBL/GenBank/DDBJ databases">
        <title>The complete genome sequence of Deinococcus ficus isolated from the rhizosphere of the Ficus religiosa L. in Taiwan.</title>
        <authorList>
            <person name="Wu K.-M."/>
            <person name="Liao T.-L."/>
            <person name="Liu Y.-M."/>
            <person name="Young C.-C."/>
            <person name="Tsai S.-F."/>
        </authorList>
    </citation>
    <scope>NUCLEOTIDE SEQUENCE [LARGE SCALE GENOMIC DNA]</scope>
    <source>
        <strain evidence="10 11">CC-FR2-10</strain>
        <plasmid evidence="11">pdfi1</plasmid>
    </source>
</reference>